<keyword evidence="2" id="KW-0472">Membrane</keyword>
<evidence type="ECO:0000256" key="2">
    <source>
        <dbReference type="SAM" id="Phobius"/>
    </source>
</evidence>
<gene>
    <name evidence="3" type="ORF">KDI_02320</name>
</gene>
<name>A0A5A5T5Q4_9CHLR</name>
<feature type="compositionally biased region" description="Polar residues" evidence="1">
    <location>
        <begin position="281"/>
        <end position="297"/>
    </location>
</feature>
<dbReference type="EMBL" id="BIXY01000001">
    <property type="protein sequence ID" value="GCF06668.1"/>
    <property type="molecule type" value="Genomic_DNA"/>
</dbReference>
<dbReference type="Gene3D" id="1.10.287.1260">
    <property type="match status" value="1"/>
</dbReference>
<evidence type="ECO:0000256" key="1">
    <source>
        <dbReference type="SAM" id="MobiDB-lite"/>
    </source>
</evidence>
<dbReference type="InterPro" id="IPR008910">
    <property type="entry name" value="MSC_TM_helix"/>
</dbReference>
<dbReference type="Proteomes" id="UP000322530">
    <property type="component" value="Unassembled WGS sequence"/>
</dbReference>
<proteinExistence type="predicted"/>
<feature type="transmembrane region" description="Helical" evidence="2">
    <location>
        <begin position="159"/>
        <end position="177"/>
    </location>
</feature>
<feature type="transmembrane region" description="Helical" evidence="2">
    <location>
        <begin position="82"/>
        <end position="100"/>
    </location>
</feature>
<feature type="transmembrane region" description="Helical" evidence="2">
    <location>
        <begin position="32"/>
        <end position="54"/>
    </location>
</feature>
<evidence type="ECO:0008006" key="5">
    <source>
        <dbReference type="Google" id="ProtNLM"/>
    </source>
</evidence>
<organism evidence="3 4">
    <name type="scientific">Dictyobacter arantiisoli</name>
    <dbReference type="NCBI Taxonomy" id="2014874"/>
    <lineage>
        <taxon>Bacteria</taxon>
        <taxon>Bacillati</taxon>
        <taxon>Chloroflexota</taxon>
        <taxon>Ktedonobacteria</taxon>
        <taxon>Ktedonobacterales</taxon>
        <taxon>Dictyobacteraceae</taxon>
        <taxon>Dictyobacter</taxon>
    </lineage>
</organism>
<keyword evidence="2" id="KW-0812">Transmembrane</keyword>
<dbReference type="OrthoDB" id="8902745at2"/>
<keyword evidence="2" id="KW-1133">Transmembrane helix</keyword>
<feature type="region of interest" description="Disordered" evidence="1">
    <location>
        <begin position="228"/>
        <end position="310"/>
    </location>
</feature>
<dbReference type="Pfam" id="PF05552">
    <property type="entry name" value="MS_channel_1st_1"/>
    <property type="match status" value="2"/>
</dbReference>
<evidence type="ECO:0000313" key="4">
    <source>
        <dbReference type="Proteomes" id="UP000322530"/>
    </source>
</evidence>
<reference evidence="3 4" key="1">
    <citation type="submission" date="2019-01" db="EMBL/GenBank/DDBJ databases">
        <title>Draft genome sequence of Dictyobacter sp. Uno17.</title>
        <authorList>
            <person name="Wang C.M."/>
            <person name="Zheng Y."/>
            <person name="Sakai Y."/>
            <person name="Abe K."/>
            <person name="Yokota A."/>
            <person name="Yabe S."/>
        </authorList>
    </citation>
    <scope>NUCLEOTIDE SEQUENCE [LARGE SCALE GENOMIC DNA]</scope>
    <source>
        <strain evidence="3 4">Uno17</strain>
    </source>
</reference>
<feature type="transmembrane region" description="Helical" evidence="2">
    <location>
        <begin position="183"/>
        <end position="208"/>
    </location>
</feature>
<protein>
    <recommendedName>
        <fullName evidence="5">Small-conductance mechanosensitive ion channel</fullName>
    </recommendedName>
</protein>
<accession>A0A5A5T5Q4</accession>
<feature type="transmembrane region" description="Helical" evidence="2">
    <location>
        <begin position="120"/>
        <end position="147"/>
    </location>
</feature>
<comment type="caution">
    <text evidence="3">The sequence shown here is derived from an EMBL/GenBank/DDBJ whole genome shotgun (WGS) entry which is preliminary data.</text>
</comment>
<keyword evidence="4" id="KW-1185">Reference proteome</keyword>
<evidence type="ECO:0000313" key="3">
    <source>
        <dbReference type="EMBL" id="GCF06668.1"/>
    </source>
</evidence>
<feature type="compositionally biased region" description="Low complexity" evidence="1">
    <location>
        <begin position="259"/>
        <end position="274"/>
    </location>
</feature>
<dbReference type="AlphaFoldDB" id="A0A5A5T5Q4"/>
<dbReference type="RefSeq" id="WP_149399452.1">
    <property type="nucleotide sequence ID" value="NZ_BIXY01000001.1"/>
</dbReference>
<sequence length="310" mass="32831">MGVVTNWGTAIASSLATALSLFFSFIPRLVGFLVILVVGWIVAAILEKAVTLLLRRVGFDRMSDRIGLTRFEQRLNMRMDPAALLGKIVFWFVFLIFLVPACNALELTSVSSIINSIVAYLPNVFVAIVVLLLGMIVSTFAADIVIGAAPRTGAVSPKLLANIVRYAIIGFVTLVALEQLQIAPVLITTLFTAIVGSIALACGLAFGLGGRDSARHLLERGSANVGMAGGPASQLDMQDRFNQSPRTGSTMGGTGTGTGAVPNTPVSTPTTPGVAGEQTRTRNTYPEQQSYSGQANPGQKIRPDQQTPNR</sequence>
<feature type="transmembrane region" description="Helical" evidence="2">
    <location>
        <begin position="7"/>
        <end position="26"/>
    </location>
</feature>